<dbReference type="InterPro" id="IPR038717">
    <property type="entry name" value="Tc1-like_DDE_dom"/>
</dbReference>
<dbReference type="Gene3D" id="3.30.420.10">
    <property type="entry name" value="Ribonuclease H-like superfamily/Ribonuclease H"/>
    <property type="match status" value="1"/>
</dbReference>
<dbReference type="InterPro" id="IPR036397">
    <property type="entry name" value="RNaseH_sf"/>
</dbReference>
<organism evidence="2">
    <name type="scientific">mine drainage metagenome</name>
    <dbReference type="NCBI Taxonomy" id="410659"/>
    <lineage>
        <taxon>unclassified sequences</taxon>
        <taxon>metagenomes</taxon>
        <taxon>ecological metagenomes</taxon>
    </lineage>
</organism>
<reference evidence="2" key="2">
    <citation type="journal article" date="2014" name="ISME J.">
        <title>Microbial stratification in low pH oxic and suboxic macroscopic growths along an acid mine drainage.</title>
        <authorList>
            <person name="Mendez-Garcia C."/>
            <person name="Mesa V."/>
            <person name="Sprenger R.R."/>
            <person name="Richter M."/>
            <person name="Diez M.S."/>
            <person name="Solano J."/>
            <person name="Bargiela R."/>
            <person name="Golyshina O.V."/>
            <person name="Manteca A."/>
            <person name="Ramos J.L."/>
            <person name="Gallego J.R."/>
            <person name="Llorente I."/>
            <person name="Martins Dos Santos V.A."/>
            <person name="Jensen O.N."/>
            <person name="Pelaez A.I."/>
            <person name="Sanchez J."/>
            <person name="Ferrer M."/>
        </authorList>
    </citation>
    <scope>NUCLEOTIDE SEQUENCE</scope>
</reference>
<dbReference type="EMBL" id="AUZX01009583">
    <property type="protein sequence ID" value="EQD51260.1"/>
    <property type="molecule type" value="Genomic_DNA"/>
</dbReference>
<proteinExistence type="predicted"/>
<dbReference type="Pfam" id="PF13358">
    <property type="entry name" value="DDE_3"/>
    <property type="match status" value="1"/>
</dbReference>
<comment type="caution">
    <text evidence="2">The sequence shown here is derived from an EMBL/GenBank/DDBJ whole genome shotgun (WGS) entry which is preliminary data.</text>
</comment>
<evidence type="ECO:0000313" key="2">
    <source>
        <dbReference type="EMBL" id="EQD51260.1"/>
    </source>
</evidence>
<name>T1BAJ1_9ZZZZ</name>
<reference evidence="2" key="1">
    <citation type="submission" date="2013-08" db="EMBL/GenBank/DDBJ databases">
        <authorList>
            <person name="Mendez C."/>
            <person name="Richter M."/>
            <person name="Ferrer M."/>
            <person name="Sanchez J."/>
        </authorList>
    </citation>
    <scope>NUCLEOTIDE SEQUENCE</scope>
</reference>
<feature type="non-terminal residue" evidence="2">
    <location>
        <position position="1"/>
    </location>
</feature>
<dbReference type="AlphaFoldDB" id="T1BAJ1"/>
<accession>T1BAJ1</accession>
<feature type="domain" description="Tc1-like transposase DDE" evidence="1">
    <location>
        <begin position="1"/>
        <end position="104"/>
    </location>
</feature>
<gene>
    <name evidence="2" type="ORF">B1A_13124</name>
</gene>
<protein>
    <submittedName>
        <fullName evidence="2">Transposase</fullName>
    </submittedName>
</protein>
<dbReference type="GO" id="GO:0003676">
    <property type="term" value="F:nucleic acid binding"/>
    <property type="evidence" value="ECO:0007669"/>
    <property type="project" value="InterPro"/>
</dbReference>
<evidence type="ECO:0000259" key="1">
    <source>
        <dbReference type="Pfam" id="PF13358"/>
    </source>
</evidence>
<sequence length="137" mass="16318">CNQLSALTNKGRLLFMVFKQRFTTAVFLEFLKRLERQVDRPVFLIVDGHPVHRARGVQHGLAQPERTVKLFFLPGYSPELNPDELLNHDVKSHLGRHRPHTQRELIHTLRSHLHRRQRQPHIVRRFFLEKHVRYAAD</sequence>